<keyword evidence="5" id="KW-1185">Reference proteome</keyword>
<dbReference type="Gene3D" id="3.40.50.10490">
    <property type="entry name" value="Glucose-6-phosphate isomerase like protein, domain 1"/>
    <property type="match status" value="2"/>
</dbReference>
<organism evidence="4 5">
    <name type="scientific">Cohaesibacter gelatinilyticus</name>
    <dbReference type="NCBI Taxonomy" id="372072"/>
    <lineage>
        <taxon>Bacteria</taxon>
        <taxon>Pseudomonadati</taxon>
        <taxon>Pseudomonadota</taxon>
        <taxon>Alphaproteobacteria</taxon>
        <taxon>Hyphomicrobiales</taxon>
        <taxon>Cohaesibacteraceae</taxon>
    </lineage>
</organism>
<dbReference type="GO" id="GO:0097367">
    <property type="term" value="F:carbohydrate derivative binding"/>
    <property type="evidence" value="ECO:0007669"/>
    <property type="project" value="InterPro"/>
</dbReference>
<proteinExistence type="predicted"/>
<dbReference type="AlphaFoldDB" id="A0A285PGH6"/>
<dbReference type="EMBL" id="OBEL01000004">
    <property type="protein sequence ID" value="SNZ20367.1"/>
    <property type="molecule type" value="Genomic_DNA"/>
</dbReference>
<gene>
    <name evidence="4" type="ORF">SAMN06265368_3470</name>
</gene>
<dbReference type="InterPro" id="IPR001347">
    <property type="entry name" value="SIS_dom"/>
</dbReference>
<feature type="domain" description="SIS" evidence="3">
    <location>
        <begin position="39"/>
        <end position="191"/>
    </location>
</feature>
<sequence>MIDCLGHNQTQTLMACEALQAPDCVERQISTNQEKFADLARKIPLEKIRLVMTCARGSSDHAASYGKYLIETRMAIPVSSAPPSIASLYQVSMNLKNVLFILVSQSGRSPDLVANAKWAKENGAFVLAFVNDVNSPVAEQADMVISLEAGKEVSVAATKSFIASLAAFAQLVASYCPDQTLATALPTLPEILQQSQTKDWTDFAPIFAASPSLLTIGRGVSYGVAQEAALKFKETSVLHAEAFSSAEVRHGPLGLLRDNMPFLVFSQNDECRKDLQTLASDLRQRGARVFWADQADDHAFALPVVPDLHPALAPIAAVSSFYQLANTVAFLRGYDPDKPKHLKKVTETV</sequence>
<evidence type="ECO:0000256" key="1">
    <source>
        <dbReference type="ARBA" id="ARBA00022576"/>
    </source>
</evidence>
<dbReference type="CDD" id="cd05008">
    <property type="entry name" value="SIS_GlmS_GlmD_1"/>
    <property type="match status" value="1"/>
</dbReference>
<keyword evidence="2" id="KW-0677">Repeat</keyword>
<dbReference type="GO" id="GO:1901135">
    <property type="term" value="P:carbohydrate derivative metabolic process"/>
    <property type="evidence" value="ECO:0007669"/>
    <property type="project" value="InterPro"/>
</dbReference>
<reference evidence="4 5" key="1">
    <citation type="submission" date="2017-09" db="EMBL/GenBank/DDBJ databases">
        <authorList>
            <person name="Ehlers B."/>
            <person name="Leendertz F.H."/>
        </authorList>
    </citation>
    <scope>NUCLEOTIDE SEQUENCE [LARGE SCALE GENOMIC DNA]</scope>
    <source>
        <strain evidence="4 5">DSM 18289</strain>
    </source>
</reference>
<evidence type="ECO:0000313" key="4">
    <source>
        <dbReference type="EMBL" id="SNZ20367.1"/>
    </source>
</evidence>
<feature type="domain" description="SIS" evidence="3">
    <location>
        <begin position="203"/>
        <end position="339"/>
    </location>
</feature>
<evidence type="ECO:0000313" key="5">
    <source>
        <dbReference type="Proteomes" id="UP000219439"/>
    </source>
</evidence>
<dbReference type="GO" id="GO:0008483">
    <property type="term" value="F:transaminase activity"/>
    <property type="evidence" value="ECO:0007669"/>
    <property type="project" value="UniProtKB-KW"/>
</dbReference>
<protein>
    <submittedName>
        <fullName evidence="4">Glutamine--fructose-6-phosphate transaminase</fullName>
    </submittedName>
</protein>
<dbReference type="Proteomes" id="UP000219439">
    <property type="component" value="Unassembled WGS sequence"/>
</dbReference>
<dbReference type="PANTHER" id="PTHR10937">
    <property type="entry name" value="GLUCOSAMINE--FRUCTOSE-6-PHOSPHATE AMINOTRANSFERASE, ISOMERIZING"/>
    <property type="match status" value="1"/>
</dbReference>
<dbReference type="CDD" id="cd05009">
    <property type="entry name" value="SIS_GlmS_GlmD_2"/>
    <property type="match status" value="1"/>
</dbReference>
<name>A0A285PGH6_9HYPH</name>
<evidence type="ECO:0000256" key="2">
    <source>
        <dbReference type="ARBA" id="ARBA00022737"/>
    </source>
</evidence>
<dbReference type="RefSeq" id="WP_170956152.1">
    <property type="nucleotide sequence ID" value="NZ_OBEL01000004.1"/>
</dbReference>
<dbReference type="Pfam" id="PF01380">
    <property type="entry name" value="SIS"/>
    <property type="match status" value="2"/>
</dbReference>
<keyword evidence="1" id="KW-0808">Transferase</keyword>
<dbReference type="InterPro" id="IPR035466">
    <property type="entry name" value="GlmS/AgaS_SIS"/>
</dbReference>
<dbReference type="PROSITE" id="PS51464">
    <property type="entry name" value="SIS"/>
    <property type="match status" value="2"/>
</dbReference>
<accession>A0A285PGH6</accession>
<dbReference type="PANTHER" id="PTHR10937:SF8">
    <property type="entry name" value="AMINOTRANSFERASE-RELATED"/>
    <property type="match status" value="1"/>
</dbReference>
<evidence type="ECO:0000259" key="3">
    <source>
        <dbReference type="PROSITE" id="PS51464"/>
    </source>
</evidence>
<dbReference type="InterPro" id="IPR046348">
    <property type="entry name" value="SIS_dom_sf"/>
</dbReference>
<dbReference type="SUPFAM" id="SSF53697">
    <property type="entry name" value="SIS domain"/>
    <property type="match status" value="1"/>
</dbReference>
<keyword evidence="1" id="KW-0032">Aminotransferase</keyword>
<dbReference type="InterPro" id="IPR035490">
    <property type="entry name" value="GlmS/FrlB_SIS"/>
</dbReference>